<gene>
    <name evidence="2" type="ORF">E2C01_066116</name>
</gene>
<sequence>MDAAAAISAAPRQHCAASLRLPGGAQSPGDSQCLRQAKRSTSGENAHINRVTLADGGCGGDGSRGGSSHLAADTRTGLVTLAPPRPAPPRPG</sequence>
<comment type="caution">
    <text evidence="2">The sequence shown here is derived from an EMBL/GenBank/DDBJ whole genome shotgun (WGS) entry which is preliminary data.</text>
</comment>
<dbReference type="EMBL" id="VSRR010033630">
    <property type="protein sequence ID" value="MPC71826.1"/>
    <property type="molecule type" value="Genomic_DNA"/>
</dbReference>
<feature type="compositionally biased region" description="Gly residues" evidence="1">
    <location>
        <begin position="56"/>
        <end position="65"/>
    </location>
</feature>
<evidence type="ECO:0000313" key="2">
    <source>
        <dbReference type="EMBL" id="MPC71826.1"/>
    </source>
</evidence>
<proteinExistence type="predicted"/>
<feature type="compositionally biased region" description="Polar residues" evidence="1">
    <location>
        <begin position="28"/>
        <end position="44"/>
    </location>
</feature>
<feature type="compositionally biased region" description="Pro residues" evidence="1">
    <location>
        <begin position="83"/>
        <end position="92"/>
    </location>
</feature>
<keyword evidence="3" id="KW-1185">Reference proteome</keyword>
<organism evidence="2 3">
    <name type="scientific">Portunus trituberculatus</name>
    <name type="common">Swimming crab</name>
    <name type="synonym">Neptunus trituberculatus</name>
    <dbReference type="NCBI Taxonomy" id="210409"/>
    <lineage>
        <taxon>Eukaryota</taxon>
        <taxon>Metazoa</taxon>
        <taxon>Ecdysozoa</taxon>
        <taxon>Arthropoda</taxon>
        <taxon>Crustacea</taxon>
        <taxon>Multicrustacea</taxon>
        <taxon>Malacostraca</taxon>
        <taxon>Eumalacostraca</taxon>
        <taxon>Eucarida</taxon>
        <taxon>Decapoda</taxon>
        <taxon>Pleocyemata</taxon>
        <taxon>Brachyura</taxon>
        <taxon>Eubrachyura</taxon>
        <taxon>Portunoidea</taxon>
        <taxon>Portunidae</taxon>
        <taxon>Portuninae</taxon>
        <taxon>Portunus</taxon>
    </lineage>
</organism>
<accession>A0A5B7HPF0</accession>
<evidence type="ECO:0000313" key="3">
    <source>
        <dbReference type="Proteomes" id="UP000324222"/>
    </source>
</evidence>
<reference evidence="2 3" key="1">
    <citation type="submission" date="2019-05" db="EMBL/GenBank/DDBJ databases">
        <title>Another draft genome of Portunus trituberculatus and its Hox gene families provides insights of decapod evolution.</title>
        <authorList>
            <person name="Jeong J.-H."/>
            <person name="Song I."/>
            <person name="Kim S."/>
            <person name="Choi T."/>
            <person name="Kim D."/>
            <person name="Ryu S."/>
            <person name="Kim W."/>
        </authorList>
    </citation>
    <scope>NUCLEOTIDE SEQUENCE [LARGE SCALE GENOMIC DNA]</scope>
    <source>
        <tissue evidence="2">Muscle</tissue>
    </source>
</reference>
<feature type="region of interest" description="Disordered" evidence="1">
    <location>
        <begin position="19"/>
        <end position="92"/>
    </location>
</feature>
<dbReference type="AlphaFoldDB" id="A0A5B7HPF0"/>
<name>A0A5B7HPF0_PORTR</name>
<protein>
    <submittedName>
        <fullName evidence="2">Uncharacterized protein</fullName>
    </submittedName>
</protein>
<evidence type="ECO:0000256" key="1">
    <source>
        <dbReference type="SAM" id="MobiDB-lite"/>
    </source>
</evidence>
<dbReference type="Proteomes" id="UP000324222">
    <property type="component" value="Unassembled WGS sequence"/>
</dbReference>